<name>A0A6V7TIE7_MELEN</name>
<evidence type="ECO:0000313" key="3">
    <source>
        <dbReference type="Proteomes" id="UP000580250"/>
    </source>
</evidence>
<organism evidence="2 3">
    <name type="scientific">Meloidogyne enterolobii</name>
    <name type="common">Root-knot nematode worm</name>
    <name type="synonym">Meloidogyne mayaguensis</name>
    <dbReference type="NCBI Taxonomy" id="390850"/>
    <lineage>
        <taxon>Eukaryota</taxon>
        <taxon>Metazoa</taxon>
        <taxon>Ecdysozoa</taxon>
        <taxon>Nematoda</taxon>
        <taxon>Chromadorea</taxon>
        <taxon>Rhabditida</taxon>
        <taxon>Tylenchina</taxon>
        <taxon>Tylenchomorpha</taxon>
        <taxon>Tylenchoidea</taxon>
        <taxon>Meloidogynidae</taxon>
        <taxon>Meloidogyninae</taxon>
        <taxon>Meloidogyne</taxon>
    </lineage>
</organism>
<reference evidence="2 3" key="1">
    <citation type="submission" date="2020-08" db="EMBL/GenBank/DDBJ databases">
        <authorList>
            <person name="Koutsovoulos G."/>
            <person name="Danchin GJ E."/>
        </authorList>
    </citation>
    <scope>NUCLEOTIDE SEQUENCE [LARGE SCALE GENOMIC DNA]</scope>
</reference>
<evidence type="ECO:0000313" key="2">
    <source>
        <dbReference type="EMBL" id="CAD2122693.1"/>
    </source>
</evidence>
<feature type="compositionally biased region" description="Acidic residues" evidence="1">
    <location>
        <begin position="275"/>
        <end position="287"/>
    </location>
</feature>
<sequence length="328" mass="37645">MQDMALVMIGGCVICGNSSNQTITIKFIQLHPKVIFNFLSEKFLQKIFLFNFEGPIGNVCPENHENISTLELNLSKHNGFIVGGILNERLCPSRKSLDEEIEIAPLIYKHKFKIEIEHSCEGEPAKMQGLSVHLTGNSTEETYDWKLWHEIFVPKKVDELKTSTELVPTIETINKTTEASNTTKEKETEHSTQPAIPDGPDFVELDGEQPGEEEKEENDPNKKDEIKQGEENVVEGIYLEETTHSVDEGKEEEENKNDEMTTSKPEEVSTKIEEINEEKENEDEKEEVNEKLEEKEKWKKEIKENKGKEENESKNEKQDISKDEFMNS</sequence>
<feature type="compositionally biased region" description="Basic and acidic residues" evidence="1">
    <location>
        <begin position="288"/>
        <end position="328"/>
    </location>
</feature>
<feature type="compositionally biased region" description="Polar residues" evidence="1">
    <location>
        <begin position="172"/>
        <end position="182"/>
    </location>
</feature>
<evidence type="ECO:0000256" key="1">
    <source>
        <dbReference type="SAM" id="MobiDB-lite"/>
    </source>
</evidence>
<feature type="compositionally biased region" description="Acidic residues" evidence="1">
    <location>
        <begin position="201"/>
        <end position="217"/>
    </location>
</feature>
<dbReference type="AlphaFoldDB" id="A0A6V7TIE7"/>
<dbReference type="EMBL" id="CAJEWN010000001">
    <property type="protein sequence ID" value="CAD2122693.1"/>
    <property type="molecule type" value="Genomic_DNA"/>
</dbReference>
<protein>
    <submittedName>
        <fullName evidence="2">Uncharacterized protein</fullName>
    </submittedName>
</protein>
<gene>
    <name evidence="2" type="ORF">MENT_LOCUS281</name>
</gene>
<proteinExistence type="predicted"/>
<dbReference type="Proteomes" id="UP000580250">
    <property type="component" value="Unassembled WGS sequence"/>
</dbReference>
<feature type="compositionally biased region" description="Basic and acidic residues" evidence="1">
    <location>
        <begin position="218"/>
        <end position="230"/>
    </location>
</feature>
<comment type="caution">
    <text evidence="2">The sequence shown here is derived from an EMBL/GenBank/DDBJ whole genome shotgun (WGS) entry which is preliminary data.</text>
</comment>
<feature type="compositionally biased region" description="Basic and acidic residues" evidence="1">
    <location>
        <begin position="257"/>
        <end position="274"/>
    </location>
</feature>
<feature type="region of interest" description="Disordered" evidence="1">
    <location>
        <begin position="172"/>
        <end position="328"/>
    </location>
</feature>
<accession>A0A6V7TIE7</accession>